<evidence type="ECO:0000256" key="2">
    <source>
        <dbReference type="ARBA" id="ARBA00022475"/>
    </source>
</evidence>
<feature type="transmembrane region" description="Helical" evidence="6">
    <location>
        <begin position="20"/>
        <end position="37"/>
    </location>
</feature>
<comment type="caution">
    <text evidence="7">The sequence shown here is derived from an EMBL/GenBank/DDBJ whole genome shotgun (WGS) entry which is preliminary data.</text>
</comment>
<dbReference type="Pfam" id="PF13641">
    <property type="entry name" value="Glyco_tranf_2_3"/>
    <property type="match status" value="1"/>
</dbReference>
<evidence type="ECO:0000256" key="3">
    <source>
        <dbReference type="ARBA" id="ARBA00022676"/>
    </source>
</evidence>
<evidence type="ECO:0000256" key="6">
    <source>
        <dbReference type="SAM" id="Phobius"/>
    </source>
</evidence>
<reference evidence="8" key="1">
    <citation type="journal article" date="2019" name="Int. J. Syst. Evol. Microbiol.">
        <title>The Global Catalogue of Microorganisms (GCM) 10K type strain sequencing project: providing services to taxonomists for standard genome sequencing and annotation.</title>
        <authorList>
            <consortium name="The Broad Institute Genomics Platform"/>
            <consortium name="The Broad Institute Genome Sequencing Center for Infectious Disease"/>
            <person name="Wu L."/>
            <person name="Ma J."/>
        </authorList>
    </citation>
    <scope>NUCLEOTIDE SEQUENCE [LARGE SCALE GENOMIC DNA]</scope>
    <source>
        <strain evidence="8">CGMCC 1.16444</strain>
    </source>
</reference>
<evidence type="ECO:0000256" key="5">
    <source>
        <dbReference type="ARBA" id="ARBA00023136"/>
    </source>
</evidence>
<accession>A0ABV9YZ01</accession>
<protein>
    <submittedName>
        <fullName evidence="7">Glycosyltransferase</fullName>
        <ecNumber evidence="7">2.4.-.-</ecNumber>
    </submittedName>
</protein>
<dbReference type="PANTHER" id="PTHR22913">
    <property type="entry name" value="HYALURONAN SYNTHASE"/>
    <property type="match status" value="1"/>
</dbReference>
<evidence type="ECO:0000313" key="8">
    <source>
        <dbReference type="Proteomes" id="UP001595796"/>
    </source>
</evidence>
<evidence type="ECO:0000256" key="4">
    <source>
        <dbReference type="ARBA" id="ARBA00022679"/>
    </source>
</evidence>
<keyword evidence="6" id="KW-1133">Transmembrane helix</keyword>
<keyword evidence="8" id="KW-1185">Reference proteome</keyword>
<dbReference type="SUPFAM" id="SSF53448">
    <property type="entry name" value="Nucleotide-diphospho-sugar transferases"/>
    <property type="match status" value="1"/>
</dbReference>
<feature type="transmembrane region" description="Helical" evidence="6">
    <location>
        <begin position="432"/>
        <end position="453"/>
    </location>
</feature>
<comment type="subcellular location">
    <subcellularLocation>
        <location evidence="1">Cell membrane</location>
    </subcellularLocation>
</comment>
<gene>
    <name evidence="7" type="ORF">ACFPFW_08615</name>
</gene>
<dbReference type="RefSeq" id="WP_114957576.1">
    <property type="nucleotide sequence ID" value="NZ_JBHSJF010000006.1"/>
</dbReference>
<keyword evidence="4 7" id="KW-0808">Transferase</keyword>
<keyword evidence="5 6" id="KW-0472">Membrane</keyword>
<sequence>MSGTRESAGDFSQSITAHVLYLSCVAALICVIPPSVLSDLDRGAILAVGILGTWRYSWNLLHLARALFYQKWVFPQMRERASRLARETEAPHAFFLITSFRISTDTSIRVYRAVFEAALAHPGRSTIIASLVEMADQRLVKSLFLDLVGADHDRINLTLTRIAGTGKRDALAFGFRAVSATKPGPAENDIVMVIDGDSIVPADIVERCAPILLLDPNVGALTTDEISEVQSGGKRIFHHWYSLRFAQRQILMSSMGLSRRVLTLTGRMSMFRAPLVCDPSFIRQIESDRIEHWRIGQYSLLTGDDKSSWFWLLSRGYQMLYVPDVVVRTVEELPDPRFFRTSLTLMKRWFGNMLRTNGRAIAVGPSRIGLFTWWCIIDQRLSMWTSLTGIIFAVLSAISVSAWALAIYAAWILVSRYMLSLLLLSQRNEMSVWYPILLWYNQVVGSLVKTYALSHPSQQKWTRQKTTLAKNAGSFRERYIALSSNISHAVMLTALITAIAVWTRTLSFPSGMAF</sequence>
<dbReference type="EMBL" id="JBHSJF010000006">
    <property type="protein sequence ID" value="MFC5068078.1"/>
    <property type="molecule type" value="Genomic_DNA"/>
</dbReference>
<proteinExistence type="predicted"/>
<keyword evidence="2" id="KW-1003">Cell membrane</keyword>
<keyword evidence="6" id="KW-0812">Transmembrane</keyword>
<feature type="transmembrane region" description="Helical" evidence="6">
    <location>
        <begin position="390"/>
        <end position="412"/>
    </location>
</feature>
<dbReference type="EC" id="2.4.-.-" evidence="7"/>
<dbReference type="GO" id="GO:0016757">
    <property type="term" value="F:glycosyltransferase activity"/>
    <property type="evidence" value="ECO:0007669"/>
    <property type="project" value="UniProtKB-KW"/>
</dbReference>
<organism evidence="7 8">
    <name type="scientific">Flaviflagellibacter deserti</name>
    <dbReference type="NCBI Taxonomy" id="2267266"/>
    <lineage>
        <taxon>Bacteria</taxon>
        <taxon>Pseudomonadati</taxon>
        <taxon>Pseudomonadota</taxon>
        <taxon>Alphaproteobacteria</taxon>
        <taxon>Hyphomicrobiales</taxon>
        <taxon>Flaviflagellibacter</taxon>
    </lineage>
</organism>
<evidence type="ECO:0000256" key="1">
    <source>
        <dbReference type="ARBA" id="ARBA00004236"/>
    </source>
</evidence>
<dbReference type="InterPro" id="IPR029044">
    <property type="entry name" value="Nucleotide-diphossugar_trans"/>
</dbReference>
<dbReference type="PANTHER" id="PTHR22913:SF12">
    <property type="entry name" value="MANNURONAN SYNTHASE"/>
    <property type="match status" value="1"/>
</dbReference>
<evidence type="ECO:0000313" key="7">
    <source>
        <dbReference type="EMBL" id="MFC5068078.1"/>
    </source>
</evidence>
<dbReference type="Proteomes" id="UP001595796">
    <property type="component" value="Unassembled WGS sequence"/>
</dbReference>
<feature type="transmembrane region" description="Helical" evidence="6">
    <location>
        <begin position="479"/>
        <end position="502"/>
    </location>
</feature>
<name>A0ABV9YZ01_9HYPH</name>
<keyword evidence="3 7" id="KW-0328">Glycosyltransferase</keyword>